<evidence type="ECO:0000313" key="6">
    <source>
        <dbReference type="EMBL" id="AFK61683.1"/>
    </source>
</evidence>
<dbReference type="HOGENOM" id="CLU_033532_0_1_4"/>
<feature type="transmembrane region" description="Helical" evidence="4">
    <location>
        <begin position="302"/>
        <end position="325"/>
    </location>
</feature>
<feature type="transmembrane region" description="Helical" evidence="4">
    <location>
        <begin position="279"/>
        <end position="296"/>
    </location>
</feature>
<reference evidence="7" key="2">
    <citation type="journal article" date="2013" name="PLoS ONE">
        <title>Genome implosion elicits host-confinement in Alcaligenaceae: evidence from the comparative genomics of Tetrathiobacter kashmirensis, a pathogen in the making.</title>
        <authorList>
            <person name="Ghosh W."/>
            <person name="Alam M."/>
            <person name="Roy C."/>
            <person name="Pyne P."/>
            <person name="George A."/>
            <person name="Chakraborty R."/>
            <person name="Majumder S."/>
            <person name="Agarwal A."/>
            <person name="Chakraborty S."/>
            <person name="Majumdar S."/>
            <person name="Gupta S.K."/>
        </authorList>
    </citation>
    <scope>NUCLEOTIDE SEQUENCE [LARGE SCALE GENOMIC DNA]</scope>
    <source>
        <strain evidence="7">WT001</strain>
    </source>
</reference>
<dbReference type="Proteomes" id="UP000005267">
    <property type="component" value="Chromosome"/>
</dbReference>
<dbReference type="InterPro" id="IPR011701">
    <property type="entry name" value="MFS"/>
</dbReference>
<dbReference type="InterPro" id="IPR020846">
    <property type="entry name" value="MFS_dom"/>
</dbReference>
<dbReference type="OrthoDB" id="9180256at2"/>
<evidence type="ECO:0000256" key="1">
    <source>
        <dbReference type="ARBA" id="ARBA00022692"/>
    </source>
</evidence>
<feature type="domain" description="Major facilitator superfamily (MFS) profile" evidence="5">
    <location>
        <begin position="214"/>
        <end position="403"/>
    </location>
</feature>
<sequence length="403" mass="41621">MVNPYRELFAAPGATHFALAGLLARIALPMTGIGIITMLSQLRTSYALAGAVSATFVLTYALLSPQISRLVDRHGQSRMLPAATMISAIGMLVLLAASRWSAPDWILFAGALLSGFMPSISAMLRARWTAIYRGKPQLSAAYSLETVLDEATYIIGPALSVGLSVTAFPQAGPLAALVLLVLGIGALTLQHGTEPQVQLRSDTDGAGSVIRLANVRLLALLMVAMGIVVGTVDIVSVALSEQLGQPAAASLVLAAYAVGSFLAGLLFGAMKLTTPLHRLLLLGGLATAITTLPLMLADSIFALATTVLVAGLFFAPTMIVAMTLVERLVPEHQLTEGMTWLLAGLNVGVAFGAVASGQVVDAADALAGFAVALGAGFFVLLLSLLGYLRLRASGLCLSASEVA</sequence>
<dbReference type="EMBL" id="CP003555">
    <property type="protein sequence ID" value="AFK61683.1"/>
    <property type="molecule type" value="Genomic_DNA"/>
</dbReference>
<feature type="transmembrane region" description="Helical" evidence="4">
    <location>
        <begin position="79"/>
        <end position="98"/>
    </location>
</feature>
<feature type="transmembrane region" description="Helical" evidence="4">
    <location>
        <begin position="246"/>
        <end position="267"/>
    </location>
</feature>
<dbReference type="Gene3D" id="1.20.1250.20">
    <property type="entry name" value="MFS general substrate transporter like domains"/>
    <property type="match status" value="2"/>
</dbReference>
<protein>
    <submittedName>
        <fullName evidence="6">Major facilitator superfamily protein</fullName>
    </submittedName>
</protein>
<evidence type="ECO:0000313" key="7">
    <source>
        <dbReference type="Proteomes" id="UP000005267"/>
    </source>
</evidence>
<dbReference type="KEGG" id="aka:TKWG_06120"/>
<dbReference type="PANTHER" id="PTHR23542">
    <property type="match status" value="1"/>
</dbReference>
<dbReference type="STRING" id="1036672.TKWG_06120"/>
<dbReference type="InterPro" id="IPR036259">
    <property type="entry name" value="MFS_trans_sf"/>
</dbReference>
<dbReference type="PANTHER" id="PTHR23542:SF1">
    <property type="entry name" value="MAJOR FACILITATOR SUPERFAMILY (MFS) PROFILE DOMAIN-CONTAINING PROTEIN"/>
    <property type="match status" value="1"/>
</dbReference>
<feature type="transmembrane region" description="Helical" evidence="4">
    <location>
        <begin position="337"/>
        <end position="360"/>
    </location>
</feature>
<proteinExistence type="predicted"/>
<evidence type="ECO:0000256" key="2">
    <source>
        <dbReference type="ARBA" id="ARBA00022989"/>
    </source>
</evidence>
<dbReference type="AlphaFoldDB" id="I3U9J5"/>
<accession>I3U9J5</accession>
<feature type="transmembrane region" description="Helical" evidence="4">
    <location>
        <begin position="217"/>
        <end position="240"/>
    </location>
</feature>
<keyword evidence="2 4" id="KW-1133">Transmembrane helix</keyword>
<feature type="transmembrane region" description="Helical" evidence="4">
    <location>
        <begin position="366"/>
        <end position="388"/>
    </location>
</feature>
<dbReference type="GO" id="GO:0022857">
    <property type="term" value="F:transmembrane transporter activity"/>
    <property type="evidence" value="ECO:0007669"/>
    <property type="project" value="InterPro"/>
</dbReference>
<dbReference type="RefSeq" id="WP_014749774.1">
    <property type="nucleotide sequence ID" value="NC_017964.1"/>
</dbReference>
<keyword evidence="3 4" id="KW-0472">Membrane</keyword>
<gene>
    <name evidence="6" type="ordered locus">TKWG_06120</name>
</gene>
<reference evidence="6 7" key="1">
    <citation type="journal article" date="2011" name="J. Bacteriol.">
        <title>Whole-genome shotgun sequencing of the sulfur-oxidizing chemoautotroph Tetrathiobacter kashmirensis.</title>
        <authorList>
            <person name="Ghosh W."/>
            <person name="George A."/>
            <person name="Agarwal A."/>
            <person name="Raj P."/>
            <person name="Alam M."/>
            <person name="Pyne P."/>
            <person name="Das Gupta S.K."/>
        </authorList>
    </citation>
    <scope>NUCLEOTIDE SEQUENCE [LARGE SCALE GENOMIC DNA]</scope>
    <source>
        <strain evidence="6 7">WT001</strain>
    </source>
</reference>
<evidence type="ECO:0000259" key="5">
    <source>
        <dbReference type="PROSITE" id="PS50850"/>
    </source>
</evidence>
<name>I3U9J5_ADVKW</name>
<evidence type="ECO:0000256" key="4">
    <source>
        <dbReference type="SAM" id="Phobius"/>
    </source>
</evidence>
<dbReference type="Pfam" id="PF07690">
    <property type="entry name" value="MFS_1"/>
    <property type="match status" value="1"/>
</dbReference>
<feature type="transmembrane region" description="Helical" evidence="4">
    <location>
        <begin position="17"/>
        <end position="39"/>
    </location>
</feature>
<keyword evidence="1 4" id="KW-0812">Transmembrane</keyword>
<evidence type="ECO:0000256" key="3">
    <source>
        <dbReference type="ARBA" id="ARBA00023136"/>
    </source>
</evidence>
<feature type="transmembrane region" description="Helical" evidence="4">
    <location>
        <begin position="105"/>
        <end position="124"/>
    </location>
</feature>
<feature type="transmembrane region" description="Helical" evidence="4">
    <location>
        <begin position="171"/>
        <end position="189"/>
    </location>
</feature>
<dbReference type="SUPFAM" id="SSF103473">
    <property type="entry name" value="MFS general substrate transporter"/>
    <property type="match status" value="1"/>
</dbReference>
<dbReference type="PROSITE" id="PS50850">
    <property type="entry name" value="MFS"/>
    <property type="match status" value="1"/>
</dbReference>
<feature type="transmembrane region" description="Helical" evidence="4">
    <location>
        <begin position="46"/>
        <end position="67"/>
    </location>
</feature>
<keyword evidence="7" id="KW-1185">Reference proteome</keyword>
<organism evidence="6 7">
    <name type="scientific">Advenella kashmirensis (strain DSM 17095 / LMG 22695 / WT001)</name>
    <name type="common">Tetrathiobacter kashmirensis</name>
    <dbReference type="NCBI Taxonomy" id="1036672"/>
    <lineage>
        <taxon>Bacteria</taxon>
        <taxon>Pseudomonadati</taxon>
        <taxon>Pseudomonadota</taxon>
        <taxon>Betaproteobacteria</taxon>
        <taxon>Burkholderiales</taxon>
        <taxon>Alcaligenaceae</taxon>
    </lineage>
</organism>